<keyword evidence="2" id="KW-0418">Kinase</keyword>
<protein>
    <submittedName>
        <fullName evidence="2">Kinase-like protein</fullName>
    </submittedName>
</protein>
<feature type="domain" description="Protein kinase" evidence="1">
    <location>
        <begin position="44"/>
        <end position="187"/>
    </location>
</feature>
<dbReference type="InterPro" id="IPR051681">
    <property type="entry name" value="Ser/Thr_Kinases-Pseudokinases"/>
</dbReference>
<reference evidence="3" key="1">
    <citation type="journal article" date="2017" name="Nat. Ecol. Evol.">
        <title>Genome expansion and lineage-specific genetic innovations in the forest pathogenic fungi Armillaria.</title>
        <authorList>
            <person name="Sipos G."/>
            <person name="Prasanna A.N."/>
            <person name="Walter M.C."/>
            <person name="O'Connor E."/>
            <person name="Balint B."/>
            <person name="Krizsan K."/>
            <person name="Kiss B."/>
            <person name="Hess J."/>
            <person name="Varga T."/>
            <person name="Slot J."/>
            <person name="Riley R."/>
            <person name="Boka B."/>
            <person name="Rigling D."/>
            <person name="Barry K."/>
            <person name="Lee J."/>
            <person name="Mihaltcheva S."/>
            <person name="LaButti K."/>
            <person name="Lipzen A."/>
            <person name="Waldron R."/>
            <person name="Moloney N.M."/>
            <person name="Sperisen C."/>
            <person name="Kredics L."/>
            <person name="Vagvoelgyi C."/>
            <person name="Patrignani A."/>
            <person name="Fitzpatrick D."/>
            <person name="Nagy I."/>
            <person name="Doyle S."/>
            <person name="Anderson J.B."/>
            <person name="Grigoriev I.V."/>
            <person name="Gueldener U."/>
            <person name="Muensterkoetter M."/>
            <person name="Nagy L.G."/>
        </authorList>
    </citation>
    <scope>NUCLEOTIDE SEQUENCE [LARGE SCALE GENOMIC DNA]</scope>
    <source>
        <strain evidence="3">28-4</strain>
    </source>
</reference>
<feature type="non-terminal residue" evidence="2">
    <location>
        <position position="1"/>
    </location>
</feature>
<proteinExistence type="predicted"/>
<keyword evidence="3" id="KW-1185">Reference proteome</keyword>
<sequence length="187" mass="21616">QEIDTHAYVYNEAYYRARCKKCLLKVAETYLVIPTCLVISNIRCDARHPICGGGYVDIYKGHINHSDVCLKVLHLFTDGDTKPREDVRKEFCREVLVWRNLNHPNVLPFIGINDDLFYSSFCLISPWMNDSNLILFLAKHPDHNRMQCIREIVNGLHYLHSHEPQVIHADIRGVGVFLFTGRAGFMT</sequence>
<dbReference type="InterPro" id="IPR000719">
    <property type="entry name" value="Prot_kinase_dom"/>
</dbReference>
<name>A0A2H3B065_9AGAR</name>
<gene>
    <name evidence="2" type="ORF">ARMSODRAFT_893222</name>
</gene>
<dbReference type="GO" id="GO:0004674">
    <property type="term" value="F:protein serine/threonine kinase activity"/>
    <property type="evidence" value="ECO:0007669"/>
    <property type="project" value="TreeGrafter"/>
</dbReference>
<accession>A0A2H3B065</accession>
<dbReference type="EMBL" id="KZ293452">
    <property type="protein sequence ID" value="PBK64291.1"/>
    <property type="molecule type" value="Genomic_DNA"/>
</dbReference>
<dbReference type="Proteomes" id="UP000218334">
    <property type="component" value="Unassembled WGS sequence"/>
</dbReference>
<keyword evidence="2" id="KW-0808">Transferase</keyword>
<dbReference type="AlphaFoldDB" id="A0A2H3B065"/>
<evidence type="ECO:0000313" key="3">
    <source>
        <dbReference type="Proteomes" id="UP000218334"/>
    </source>
</evidence>
<dbReference type="Pfam" id="PF07714">
    <property type="entry name" value="PK_Tyr_Ser-Thr"/>
    <property type="match status" value="1"/>
</dbReference>
<dbReference type="InterPro" id="IPR011009">
    <property type="entry name" value="Kinase-like_dom_sf"/>
</dbReference>
<dbReference type="InterPro" id="IPR001245">
    <property type="entry name" value="Ser-Thr/Tyr_kinase_cat_dom"/>
</dbReference>
<dbReference type="PROSITE" id="PS50011">
    <property type="entry name" value="PROTEIN_KINASE_DOM"/>
    <property type="match status" value="1"/>
</dbReference>
<evidence type="ECO:0000259" key="1">
    <source>
        <dbReference type="PROSITE" id="PS50011"/>
    </source>
</evidence>
<organism evidence="2 3">
    <name type="scientific">Armillaria solidipes</name>
    <dbReference type="NCBI Taxonomy" id="1076256"/>
    <lineage>
        <taxon>Eukaryota</taxon>
        <taxon>Fungi</taxon>
        <taxon>Dikarya</taxon>
        <taxon>Basidiomycota</taxon>
        <taxon>Agaricomycotina</taxon>
        <taxon>Agaricomycetes</taxon>
        <taxon>Agaricomycetidae</taxon>
        <taxon>Agaricales</taxon>
        <taxon>Marasmiineae</taxon>
        <taxon>Physalacriaceae</taxon>
        <taxon>Armillaria</taxon>
    </lineage>
</organism>
<evidence type="ECO:0000313" key="2">
    <source>
        <dbReference type="EMBL" id="PBK64291.1"/>
    </source>
</evidence>
<dbReference type="STRING" id="1076256.A0A2H3B065"/>
<dbReference type="GO" id="GO:0005524">
    <property type="term" value="F:ATP binding"/>
    <property type="evidence" value="ECO:0007669"/>
    <property type="project" value="InterPro"/>
</dbReference>
<dbReference type="PANTHER" id="PTHR44329">
    <property type="entry name" value="SERINE/THREONINE-PROTEIN KINASE TNNI3K-RELATED"/>
    <property type="match status" value="1"/>
</dbReference>
<dbReference type="SUPFAM" id="SSF56112">
    <property type="entry name" value="Protein kinase-like (PK-like)"/>
    <property type="match status" value="1"/>
</dbReference>
<dbReference type="Gene3D" id="1.10.510.10">
    <property type="entry name" value="Transferase(Phosphotransferase) domain 1"/>
    <property type="match status" value="1"/>
</dbReference>